<dbReference type="InterPro" id="IPR029479">
    <property type="entry name" value="Nitroreductase"/>
</dbReference>
<evidence type="ECO:0000256" key="5">
    <source>
        <dbReference type="ARBA" id="ARBA00023002"/>
    </source>
</evidence>
<dbReference type="CDD" id="cd02062">
    <property type="entry name" value="Nitro_FMN_reductase"/>
    <property type="match status" value="1"/>
</dbReference>
<evidence type="ECO:0000256" key="1">
    <source>
        <dbReference type="ARBA" id="ARBA00001917"/>
    </source>
</evidence>
<dbReference type="Pfam" id="PF00881">
    <property type="entry name" value="Nitroreductase"/>
    <property type="match status" value="1"/>
</dbReference>
<dbReference type="Proteomes" id="UP000076878">
    <property type="component" value="Unassembled WGS sequence"/>
</dbReference>
<reference evidence="7 9" key="1">
    <citation type="submission" date="2016-02" db="EMBL/GenBank/DDBJ databases">
        <authorList>
            <person name="Wen L."/>
            <person name="He K."/>
            <person name="Yang H."/>
        </authorList>
    </citation>
    <scope>NUCLEOTIDE SEQUENCE [LARGE SCALE GENOMIC DNA]</scope>
    <source>
        <strain evidence="7">Trichococcus_R210</strain>
    </source>
</reference>
<protein>
    <submittedName>
        <fullName evidence="7">Nitroreductase</fullName>
    </submittedName>
</protein>
<evidence type="ECO:0000256" key="2">
    <source>
        <dbReference type="ARBA" id="ARBA00007118"/>
    </source>
</evidence>
<feature type="domain" description="Nitroreductase" evidence="6">
    <location>
        <begin position="9"/>
        <end position="154"/>
    </location>
</feature>
<dbReference type="PANTHER" id="PTHR43673:SF2">
    <property type="entry name" value="NITROREDUCTASE"/>
    <property type="match status" value="1"/>
</dbReference>
<dbReference type="RefSeq" id="WP_068620958.1">
    <property type="nucleotide sequence ID" value="NZ_FJNB01000002.1"/>
</dbReference>
<keyword evidence="3" id="KW-0285">Flavoprotein</keyword>
<dbReference type="OrthoDB" id="9783470at2"/>
<dbReference type="EMBL" id="FJNB01000002">
    <property type="protein sequence ID" value="CZQ84450.1"/>
    <property type="molecule type" value="Genomic_DNA"/>
</dbReference>
<accession>A0A143YBP1</accession>
<keyword evidence="10" id="KW-1185">Reference proteome</keyword>
<dbReference type="Gene3D" id="3.40.109.10">
    <property type="entry name" value="NADH Oxidase"/>
    <property type="match status" value="1"/>
</dbReference>
<name>A0A143YBP1_9LACT</name>
<evidence type="ECO:0000259" key="6">
    <source>
        <dbReference type="Pfam" id="PF00881"/>
    </source>
</evidence>
<evidence type="ECO:0000313" key="10">
    <source>
        <dbReference type="Proteomes" id="UP000199280"/>
    </source>
</evidence>
<reference evidence="8 10" key="2">
    <citation type="submission" date="2016-10" db="EMBL/GenBank/DDBJ databases">
        <authorList>
            <person name="Varghese N."/>
            <person name="Submissions S."/>
        </authorList>
    </citation>
    <scope>NUCLEOTIDE SEQUENCE [LARGE SCALE GENOMIC DNA]</scope>
    <source>
        <strain evidence="8 10">DSM 22150</strain>
    </source>
</reference>
<evidence type="ECO:0000313" key="8">
    <source>
        <dbReference type="EMBL" id="SEJ60500.1"/>
    </source>
</evidence>
<dbReference type="InterPro" id="IPR000415">
    <property type="entry name" value="Nitroreductase-like"/>
</dbReference>
<dbReference type="SUPFAM" id="SSF55469">
    <property type="entry name" value="FMN-dependent nitroreductase-like"/>
    <property type="match status" value="1"/>
</dbReference>
<comment type="cofactor">
    <cofactor evidence="1">
        <name>FMN</name>
        <dbReference type="ChEBI" id="CHEBI:58210"/>
    </cofactor>
</comment>
<keyword evidence="5" id="KW-0560">Oxidoreductase</keyword>
<keyword evidence="4" id="KW-0288">FMN</keyword>
<organism evidence="7 9">
    <name type="scientific">Trichococcus ilyis</name>
    <dbReference type="NCBI Taxonomy" id="640938"/>
    <lineage>
        <taxon>Bacteria</taxon>
        <taxon>Bacillati</taxon>
        <taxon>Bacillota</taxon>
        <taxon>Bacilli</taxon>
        <taxon>Lactobacillales</taxon>
        <taxon>Carnobacteriaceae</taxon>
        <taxon>Trichococcus</taxon>
    </lineage>
</organism>
<evidence type="ECO:0000256" key="4">
    <source>
        <dbReference type="ARBA" id="ARBA00022643"/>
    </source>
</evidence>
<dbReference type="Proteomes" id="UP000199280">
    <property type="component" value="Unassembled WGS sequence"/>
</dbReference>
<sequence length="175" mass="18897">MDFTKVMHTRQTTRSFQTFKLSQGQVEMMLQAGQNAPISRGRFEDYHITVIKNSEILAAITSAAKQVTGDSDKDPLYGAPAFFVVSVKEPTNPGNIASAAAIIENMHLQATAELLGSCVVMGLIRNGTLAAEGIREKIQIPEGFTPVAGLLAGYPHGYLHERPRTLGKIASNIVD</sequence>
<dbReference type="AlphaFoldDB" id="A0A143YBP1"/>
<dbReference type="PANTHER" id="PTHR43673">
    <property type="entry name" value="NAD(P)H NITROREDUCTASE YDGI-RELATED"/>
    <property type="match status" value="1"/>
</dbReference>
<gene>
    <name evidence="8" type="ORF">SAMN05216375_1196</name>
    <name evidence="7" type="ORF">TR210_358</name>
</gene>
<dbReference type="GO" id="GO:0016491">
    <property type="term" value="F:oxidoreductase activity"/>
    <property type="evidence" value="ECO:0007669"/>
    <property type="project" value="UniProtKB-KW"/>
</dbReference>
<evidence type="ECO:0000313" key="7">
    <source>
        <dbReference type="EMBL" id="CZQ84450.1"/>
    </source>
</evidence>
<proteinExistence type="inferred from homology"/>
<evidence type="ECO:0000256" key="3">
    <source>
        <dbReference type="ARBA" id="ARBA00022630"/>
    </source>
</evidence>
<evidence type="ECO:0000313" key="9">
    <source>
        <dbReference type="Proteomes" id="UP000076878"/>
    </source>
</evidence>
<dbReference type="EMBL" id="FNYT01000019">
    <property type="protein sequence ID" value="SEJ60500.1"/>
    <property type="molecule type" value="Genomic_DNA"/>
</dbReference>
<dbReference type="STRING" id="640938.TR210_358"/>
<comment type="similarity">
    <text evidence="2">Belongs to the nitroreductase family.</text>
</comment>